<dbReference type="PANTHER" id="PTHR24114:SF2">
    <property type="entry name" value="F-BOX DOMAIN-CONTAINING PROTEIN-RELATED"/>
    <property type="match status" value="1"/>
</dbReference>
<organism evidence="2 3">
    <name type="scientific">Didymodactylos carnosus</name>
    <dbReference type="NCBI Taxonomy" id="1234261"/>
    <lineage>
        <taxon>Eukaryota</taxon>
        <taxon>Metazoa</taxon>
        <taxon>Spiralia</taxon>
        <taxon>Gnathifera</taxon>
        <taxon>Rotifera</taxon>
        <taxon>Eurotatoria</taxon>
        <taxon>Bdelloidea</taxon>
        <taxon>Philodinida</taxon>
        <taxon>Philodinidae</taxon>
        <taxon>Didymodactylos</taxon>
    </lineage>
</organism>
<comment type="caution">
    <text evidence="2">The sequence shown here is derived from an EMBL/GenBank/DDBJ whole genome shotgun (WGS) entry which is preliminary data.</text>
</comment>
<dbReference type="InterPro" id="IPR052394">
    <property type="entry name" value="LRR-containing"/>
</dbReference>
<dbReference type="InterPro" id="IPR032675">
    <property type="entry name" value="LRR_dom_sf"/>
</dbReference>
<dbReference type="EMBL" id="CAJNOK010051362">
    <property type="protein sequence ID" value="CAF1604187.1"/>
    <property type="molecule type" value="Genomic_DNA"/>
</dbReference>
<dbReference type="Proteomes" id="UP000682733">
    <property type="component" value="Unassembled WGS sequence"/>
</dbReference>
<evidence type="ECO:0000313" key="1">
    <source>
        <dbReference type="EMBL" id="CAF1604187.1"/>
    </source>
</evidence>
<dbReference type="EMBL" id="CAJOBA010075285">
    <property type="protein sequence ID" value="CAF4414317.1"/>
    <property type="molecule type" value="Genomic_DNA"/>
</dbReference>
<accession>A0A8S2W9X3</accession>
<evidence type="ECO:0000313" key="2">
    <source>
        <dbReference type="EMBL" id="CAF4414317.1"/>
    </source>
</evidence>
<reference evidence="2" key="1">
    <citation type="submission" date="2021-02" db="EMBL/GenBank/DDBJ databases">
        <authorList>
            <person name="Nowell W R."/>
        </authorList>
    </citation>
    <scope>NUCLEOTIDE SEQUENCE</scope>
</reference>
<protein>
    <submittedName>
        <fullName evidence="2">Uncharacterized protein</fullName>
    </submittedName>
</protein>
<dbReference type="AlphaFoldDB" id="A0A8S2W9X3"/>
<dbReference type="Gene3D" id="3.80.10.10">
    <property type="entry name" value="Ribonuclease Inhibitor"/>
    <property type="match status" value="2"/>
</dbReference>
<dbReference type="InterPro" id="IPR001611">
    <property type="entry name" value="Leu-rich_rpt"/>
</dbReference>
<name>A0A8S2W9X3_9BILA</name>
<sequence length="177" mass="19788">MLAVNKRLRSLHLGVNSLGNLGVKYLFIEGSNIQLHYLNLCCNRIDHEGCQYLVKMLARNETLTYFDIGGNAIKDRGVQEICNSLLNNQTLTELHMWHCQITDSNAIGDLLKSNLTLVELDLEGNHITDNGGMIIADILLSTTIKSKTLKLLNLSHNKITDKCTKRLITITDLTVVV</sequence>
<dbReference type="Proteomes" id="UP000677228">
    <property type="component" value="Unassembled WGS sequence"/>
</dbReference>
<gene>
    <name evidence="1" type="ORF">OVA965_LOCUS42279</name>
    <name evidence="2" type="ORF">TMI583_LOCUS44141</name>
</gene>
<proteinExistence type="predicted"/>
<dbReference type="PANTHER" id="PTHR24114">
    <property type="entry name" value="LEUCINE RICH REPEAT FAMILY PROTEIN"/>
    <property type="match status" value="1"/>
</dbReference>
<dbReference type="SMART" id="SM00368">
    <property type="entry name" value="LRR_RI"/>
    <property type="match status" value="6"/>
</dbReference>
<dbReference type="SUPFAM" id="SSF52047">
    <property type="entry name" value="RNI-like"/>
    <property type="match status" value="1"/>
</dbReference>
<dbReference type="Pfam" id="PF13516">
    <property type="entry name" value="LRR_6"/>
    <property type="match status" value="5"/>
</dbReference>
<evidence type="ECO:0000313" key="3">
    <source>
        <dbReference type="Proteomes" id="UP000682733"/>
    </source>
</evidence>